<dbReference type="Pfam" id="PF00512">
    <property type="entry name" value="HisKA"/>
    <property type="match status" value="1"/>
</dbReference>
<evidence type="ECO:0000313" key="14">
    <source>
        <dbReference type="EMBL" id="MBO2448897.1"/>
    </source>
</evidence>
<dbReference type="SUPFAM" id="SSF47384">
    <property type="entry name" value="Homodimeric domain of signal transducing histidine kinase"/>
    <property type="match status" value="1"/>
</dbReference>
<evidence type="ECO:0000259" key="13">
    <source>
        <dbReference type="PROSITE" id="PS50885"/>
    </source>
</evidence>
<dbReference type="Pfam" id="PF02518">
    <property type="entry name" value="HATPase_c"/>
    <property type="match status" value="1"/>
</dbReference>
<dbReference type="InterPro" id="IPR036890">
    <property type="entry name" value="HATPase_C_sf"/>
</dbReference>
<keyword evidence="15" id="KW-1185">Reference proteome</keyword>
<sequence>MRRRMLITYLTLIGGLVLALAIPLGLAYAQKRTSELLLDRRADATRLAELTDQAVREGDDSLLAAEVQRYSTLYGAAVEVRNGAKTVMIPPDEPITNEGPALRRALAGRTTEKLPLITPFGPRHAVVAEPAGRDAQVVGTVLISAPTDDARRDIALIWLALAFGALAVFTLAIVVARRLTRWALRPVAELDAATEAIAAGRMTARAAVTGPGPSELRRLEERFNAMADAVAAALDKQRAFVADASHELRTPLAVLSLRLENLHPHLTDSGAGEHERAMEEMDRLGALLEDLLALARVEAGTSVAEPVDLVEELKPRLSAWEEVAGAAGIELRSELPGALIATCPPDTAGRIADIAIDNAIKFTSSSGGVVRVELSEDADEAVLRVADDGPGLEADELEAARNRFWRSARHGNVEGSGLGLAIADELARTGGGTLALAAAEPHGLVVELRLPLVQP</sequence>
<keyword evidence="7 14" id="KW-0418">Kinase</keyword>
<dbReference type="InterPro" id="IPR003660">
    <property type="entry name" value="HAMP_dom"/>
</dbReference>
<name>A0A939T729_9ACTN</name>
<gene>
    <name evidence="14" type="ORF">J4573_17465</name>
</gene>
<dbReference type="Proteomes" id="UP000669179">
    <property type="component" value="Unassembled WGS sequence"/>
</dbReference>
<evidence type="ECO:0000256" key="4">
    <source>
        <dbReference type="ARBA" id="ARBA00022553"/>
    </source>
</evidence>
<keyword evidence="9" id="KW-0902">Two-component regulatory system</keyword>
<evidence type="ECO:0000313" key="15">
    <source>
        <dbReference type="Proteomes" id="UP000669179"/>
    </source>
</evidence>
<dbReference type="InterPro" id="IPR005467">
    <property type="entry name" value="His_kinase_dom"/>
</dbReference>
<dbReference type="Gene3D" id="3.30.565.10">
    <property type="entry name" value="Histidine kinase-like ATPase, C-terminal domain"/>
    <property type="match status" value="1"/>
</dbReference>
<dbReference type="CDD" id="cd06225">
    <property type="entry name" value="HAMP"/>
    <property type="match status" value="1"/>
</dbReference>
<dbReference type="PANTHER" id="PTHR45436">
    <property type="entry name" value="SENSOR HISTIDINE KINASE YKOH"/>
    <property type="match status" value="1"/>
</dbReference>
<evidence type="ECO:0000256" key="3">
    <source>
        <dbReference type="ARBA" id="ARBA00012438"/>
    </source>
</evidence>
<evidence type="ECO:0000259" key="12">
    <source>
        <dbReference type="PROSITE" id="PS50109"/>
    </source>
</evidence>
<organism evidence="14 15">
    <name type="scientific">Actinomadura barringtoniae</name>
    <dbReference type="NCBI Taxonomy" id="1427535"/>
    <lineage>
        <taxon>Bacteria</taxon>
        <taxon>Bacillati</taxon>
        <taxon>Actinomycetota</taxon>
        <taxon>Actinomycetes</taxon>
        <taxon>Streptosporangiales</taxon>
        <taxon>Thermomonosporaceae</taxon>
        <taxon>Actinomadura</taxon>
    </lineage>
</organism>
<dbReference type="SUPFAM" id="SSF55874">
    <property type="entry name" value="ATPase domain of HSP90 chaperone/DNA topoisomerase II/histidine kinase"/>
    <property type="match status" value="1"/>
</dbReference>
<dbReference type="SMART" id="SM00388">
    <property type="entry name" value="HisKA"/>
    <property type="match status" value="1"/>
</dbReference>
<dbReference type="InterPro" id="IPR003594">
    <property type="entry name" value="HATPase_dom"/>
</dbReference>
<accession>A0A939T729</accession>
<evidence type="ECO:0000256" key="11">
    <source>
        <dbReference type="SAM" id="Phobius"/>
    </source>
</evidence>
<keyword evidence="5" id="KW-0808">Transferase</keyword>
<keyword evidence="4" id="KW-0597">Phosphoprotein</keyword>
<evidence type="ECO:0000256" key="5">
    <source>
        <dbReference type="ARBA" id="ARBA00022679"/>
    </source>
</evidence>
<protein>
    <recommendedName>
        <fullName evidence="3">histidine kinase</fullName>
        <ecNumber evidence="3">2.7.13.3</ecNumber>
    </recommendedName>
</protein>
<dbReference type="PRINTS" id="PR00344">
    <property type="entry name" value="BCTRLSENSOR"/>
</dbReference>
<comment type="caution">
    <text evidence="14">The sequence shown here is derived from an EMBL/GenBank/DDBJ whole genome shotgun (WGS) entry which is preliminary data.</text>
</comment>
<dbReference type="InterPro" id="IPR050428">
    <property type="entry name" value="TCS_sensor_his_kinase"/>
</dbReference>
<dbReference type="EC" id="2.7.13.3" evidence="3"/>
<dbReference type="InterPro" id="IPR003661">
    <property type="entry name" value="HisK_dim/P_dom"/>
</dbReference>
<dbReference type="PANTHER" id="PTHR45436:SF5">
    <property type="entry name" value="SENSOR HISTIDINE KINASE TRCS"/>
    <property type="match status" value="1"/>
</dbReference>
<dbReference type="SMART" id="SM00304">
    <property type="entry name" value="HAMP"/>
    <property type="match status" value="1"/>
</dbReference>
<dbReference type="SMART" id="SM00387">
    <property type="entry name" value="HATPase_c"/>
    <property type="match status" value="1"/>
</dbReference>
<evidence type="ECO:0000256" key="9">
    <source>
        <dbReference type="ARBA" id="ARBA00023012"/>
    </source>
</evidence>
<feature type="domain" description="HAMP" evidence="13">
    <location>
        <begin position="181"/>
        <end position="235"/>
    </location>
</feature>
<dbReference type="GO" id="GO:0005886">
    <property type="term" value="C:plasma membrane"/>
    <property type="evidence" value="ECO:0007669"/>
    <property type="project" value="UniProtKB-SubCell"/>
</dbReference>
<dbReference type="PROSITE" id="PS50885">
    <property type="entry name" value="HAMP"/>
    <property type="match status" value="1"/>
</dbReference>
<evidence type="ECO:0000256" key="8">
    <source>
        <dbReference type="ARBA" id="ARBA00022989"/>
    </source>
</evidence>
<keyword evidence="8 11" id="KW-1133">Transmembrane helix</keyword>
<keyword evidence="6 11" id="KW-0812">Transmembrane</keyword>
<dbReference type="CDD" id="cd00075">
    <property type="entry name" value="HATPase"/>
    <property type="match status" value="1"/>
</dbReference>
<reference evidence="14" key="1">
    <citation type="submission" date="2021-03" db="EMBL/GenBank/DDBJ databases">
        <authorList>
            <person name="Kanchanasin P."/>
            <person name="Saeng-In P."/>
            <person name="Phongsopitanun W."/>
            <person name="Yuki M."/>
            <person name="Kudo T."/>
            <person name="Ohkuma M."/>
            <person name="Tanasupawat S."/>
        </authorList>
    </citation>
    <scope>NUCLEOTIDE SEQUENCE</scope>
    <source>
        <strain evidence="14">GKU 128</strain>
    </source>
</reference>
<keyword evidence="10 11" id="KW-0472">Membrane</keyword>
<dbReference type="InterPro" id="IPR036097">
    <property type="entry name" value="HisK_dim/P_sf"/>
</dbReference>
<comment type="subcellular location">
    <subcellularLocation>
        <location evidence="2">Cell membrane</location>
    </subcellularLocation>
</comment>
<proteinExistence type="predicted"/>
<dbReference type="EMBL" id="JAGEOJ010000006">
    <property type="protein sequence ID" value="MBO2448897.1"/>
    <property type="molecule type" value="Genomic_DNA"/>
</dbReference>
<dbReference type="Gene3D" id="6.10.340.10">
    <property type="match status" value="1"/>
</dbReference>
<evidence type="ECO:0000256" key="10">
    <source>
        <dbReference type="ARBA" id="ARBA00023136"/>
    </source>
</evidence>
<feature type="domain" description="Histidine kinase" evidence="12">
    <location>
        <begin position="243"/>
        <end position="454"/>
    </location>
</feature>
<dbReference type="PROSITE" id="PS50109">
    <property type="entry name" value="HIS_KIN"/>
    <property type="match status" value="1"/>
</dbReference>
<dbReference type="Pfam" id="PF00672">
    <property type="entry name" value="HAMP"/>
    <property type="match status" value="1"/>
</dbReference>
<evidence type="ECO:0000256" key="1">
    <source>
        <dbReference type="ARBA" id="ARBA00000085"/>
    </source>
</evidence>
<evidence type="ECO:0000256" key="7">
    <source>
        <dbReference type="ARBA" id="ARBA00022777"/>
    </source>
</evidence>
<feature type="transmembrane region" description="Helical" evidence="11">
    <location>
        <begin position="155"/>
        <end position="176"/>
    </location>
</feature>
<evidence type="ECO:0000256" key="2">
    <source>
        <dbReference type="ARBA" id="ARBA00004236"/>
    </source>
</evidence>
<dbReference type="InterPro" id="IPR004358">
    <property type="entry name" value="Sig_transdc_His_kin-like_C"/>
</dbReference>
<dbReference type="Gene3D" id="1.10.287.130">
    <property type="match status" value="1"/>
</dbReference>
<dbReference type="CDD" id="cd00082">
    <property type="entry name" value="HisKA"/>
    <property type="match status" value="1"/>
</dbReference>
<evidence type="ECO:0000256" key="6">
    <source>
        <dbReference type="ARBA" id="ARBA00022692"/>
    </source>
</evidence>
<dbReference type="GO" id="GO:0000155">
    <property type="term" value="F:phosphorelay sensor kinase activity"/>
    <property type="evidence" value="ECO:0007669"/>
    <property type="project" value="InterPro"/>
</dbReference>
<comment type="catalytic activity">
    <reaction evidence="1">
        <text>ATP + protein L-histidine = ADP + protein N-phospho-L-histidine.</text>
        <dbReference type="EC" id="2.7.13.3"/>
    </reaction>
</comment>
<dbReference type="AlphaFoldDB" id="A0A939T729"/>